<dbReference type="GO" id="GO:0043487">
    <property type="term" value="P:regulation of RNA stability"/>
    <property type="evidence" value="ECO:0007669"/>
    <property type="project" value="TreeGrafter"/>
</dbReference>
<evidence type="ECO:0000313" key="4">
    <source>
        <dbReference type="EMBL" id="SPT69961.1"/>
    </source>
</evidence>
<dbReference type="GO" id="GO:0006355">
    <property type="term" value="P:regulation of DNA-templated transcription"/>
    <property type="evidence" value="ECO:0007669"/>
    <property type="project" value="InterPro"/>
</dbReference>
<dbReference type="PANTHER" id="PTHR34772">
    <property type="entry name" value="RNA-BINDING PROTEIN HFQ"/>
    <property type="match status" value="1"/>
</dbReference>
<feature type="domain" description="Sm" evidence="3">
    <location>
        <begin position="32"/>
        <end position="93"/>
    </location>
</feature>
<dbReference type="GO" id="GO:0003723">
    <property type="term" value="F:RNA binding"/>
    <property type="evidence" value="ECO:0007669"/>
    <property type="project" value="UniProtKB-KW"/>
</dbReference>
<dbReference type="PROSITE" id="PS52002">
    <property type="entry name" value="SM"/>
    <property type="match status" value="1"/>
</dbReference>
<dbReference type="GO" id="GO:0045974">
    <property type="term" value="P:regulation of translation, ncRNA-mediated"/>
    <property type="evidence" value="ECO:0007669"/>
    <property type="project" value="TreeGrafter"/>
</dbReference>
<dbReference type="EMBL" id="UAPV01000001">
    <property type="protein sequence ID" value="SPT69961.1"/>
    <property type="molecule type" value="Genomic_DNA"/>
</dbReference>
<dbReference type="GO" id="GO:0005829">
    <property type="term" value="C:cytosol"/>
    <property type="evidence" value="ECO:0007669"/>
    <property type="project" value="TreeGrafter"/>
</dbReference>
<organism evidence="4 5">
    <name type="scientific">Anaerobiospirillum thomasii</name>
    <dbReference type="NCBI Taxonomy" id="179995"/>
    <lineage>
        <taxon>Bacteria</taxon>
        <taxon>Pseudomonadati</taxon>
        <taxon>Pseudomonadota</taxon>
        <taxon>Gammaproteobacteria</taxon>
        <taxon>Aeromonadales</taxon>
        <taxon>Succinivibrionaceae</taxon>
        <taxon>Anaerobiospirillum</taxon>
    </lineage>
</organism>
<evidence type="ECO:0000313" key="5">
    <source>
        <dbReference type="Proteomes" id="UP000250086"/>
    </source>
</evidence>
<keyword evidence="1" id="KW-0694">RNA-binding</keyword>
<keyword evidence="5" id="KW-1185">Reference proteome</keyword>
<gene>
    <name evidence="4" type="primary">hfq_2</name>
    <name evidence="4" type="ORF">NCTC13093_01358</name>
</gene>
<evidence type="ECO:0000259" key="3">
    <source>
        <dbReference type="PROSITE" id="PS52002"/>
    </source>
</evidence>
<dbReference type="RefSeq" id="WP_113744079.1">
    <property type="nucleotide sequence ID" value="NZ_UAPV01000001.1"/>
</dbReference>
<accession>A0A2X0WWR8</accession>
<evidence type="ECO:0000256" key="2">
    <source>
        <dbReference type="ARBA" id="ARBA00023016"/>
    </source>
</evidence>
<keyword evidence="2" id="KW-0346">Stress response</keyword>
<evidence type="ECO:0000256" key="1">
    <source>
        <dbReference type="ARBA" id="ARBA00022884"/>
    </source>
</evidence>
<dbReference type="InterPro" id="IPR010920">
    <property type="entry name" value="LSM_dom_sf"/>
</dbReference>
<dbReference type="InterPro" id="IPR047575">
    <property type="entry name" value="Sm"/>
</dbReference>
<dbReference type="SUPFAM" id="SSF50182">
    <property type="entry name" value="Sm-like ribonucleoproteins"/>
    <property type="match status" value="1"/>
</dbReference>
<dbReference type="InterPro" id="IPR005001">
    <property type="entry name" value="Hfq"/>
</dbReference>
<sequence length="94" mass="10509">MNHTKNNNNWASSHAGNFKSLSSAFALNGGQDGALRYLTDNNISICVFLVTGMKFEGVLQSFDQYTICIMDIKGRQQLIYKDKISTLMVNNKVN</sequence>
<dbReference type="Proteomes" id="UP000250086">
    <property type="component" value="Unassembled WGS sequence"/>
</dbReference>
<dbReference type="AlphaFoldDB" id="A0A2X0WWR8"/>
<dbReference type="PANTHER" id="PTHR34772:SF1">
    <property type="entry name" value="RNA-BINDING PROTEIN HFQ"/>
    <property type="match status" value="1"/>
</dbReference>
<dbReference type="Gene3D" id="2.30.30.100">
    <property type="match status" value="1"/>
</dbReference>
<protein>
    <submittedName>
        <fullName evidence="4">Host factor-I protein</fullName>
    </submittedName>
</protein>
<reference evidence="4 5" key="1">
    <citation type="submission" date="2018-06" db="EMBL/GenBank/DDBJ databases">
        <authorList>
            <consortium name="Pathogen Informatics"/>
            <person name="Doyle S."/>
        </authorList>
    </citation>
    <scope>NUCLEOTIDE SEQUENCE [LARGE SCALE GENOMIC DNA]</scope>
    <source>
        <strain evidence="4 5">NCTC13093</strain>
    </source>
</reference>
<dbReference type="Pfam" id="PF17209">
    <property type="entry name" value="Hfq"/>
    <property type="match status" value="1"/>
</dbReference>
<proteinExistence type="predicted"/>
<name>A0A2X0WWR8_9GAMM</name>